<accession>L0IAL9</accession>
<dbReference type="InterPro" id="IPR014748">
    <property type="entry name" value="Enoyl-CoA_hydra_C"/>
</dbReference>
<dbReference type="eggNOG" id="arCOG00249">
    <property type="taxonomic scope" value="Archaea"/>
</dbReference>
<reference evidence="4" key="1">
    <citation type="submission" date="2011-09" db="EMBL/GenBank/DDBJ databases">
        <title>Complete sequence of Halovivax ruber XH-70.</title>
        <authorList>
            <consortium name="US DOE Joint Genome Institute"/>
            <person name="Lucas S."/>
            <person name="Han J."/>
            <person name="Lapidus A."/>
            <person name="Cheng J.-F."/>
            <person name="Goodwin L."/>
            <person name="Pitluck S."/>
            <person name="Peters L."/>
            <person name="Mikhailova N."/>
            <person name="Davenport K."/>
            <person name="Detter J.C."/>
            <person name="Han C."/>
            <person name="Tapia R."/>
            <person name="Land M."/>
            <person name="Hauser L."/>
            <person name="Kyrpides N."/>
            <person name="Ivanova N."/>
            <person name="Pagani I."/>
            <person name="Sproer C."/>
            <person name="Anderson I."/>
            <person name="Woyke T."/>
        </authorList>
    </citation>
    <scope>NUCLEOTIDE SEQUENCE</scope>
    <source>
        <strain evidence="4">XH-70</strain>
    </source>
</reference>
<dbReference type="PANTHER" id="PTHR11941:SF169">
    <property type="entry name" value="(7AS)-7A-METHYL-1,5-DIOXO-2,3,5,6,7,7A-HEXAHYDRO-1H-INDENE-CARBOXYL-COA HYDROLASE"/>
    <property type="match status" value="1"/>
</dbReference>
<dbReference type="HOGENOM" id="CLU_009834_7_6_2"/>
<evidence type="ECO:0000256" key="1">
    <source>
        <dbReference type="ARBA" id="ARBA00005254"/>
    </source>
</evidence>
<proteinExistence type="inferred from homology"/>
<keyword evidence="5" id="KW-1185">Reference proteome</keyword>
<evidence type="ECO:0000256" key="3">
    <source>
        <dbReference type="ARBA" id="ARBA00023239"/>
    </source>
</evidence>
<dbReference type="EMBL" id="CP003050">
    <property type="protein sequence ID" value="AGB15853.1"/>
    <property type="molecule type" value="Genomic_DNA"/>
</dbReference>
<sequence length="261" mass="27855">MRSVGSGLAAIQRAGHRADVYLSRPGKRNAMTTDLVKDLTEAFRRLDADDDIRAITLLGEGPVFSAGMDLELVSQRAESDPISDDAFPQLLSLVESVRQPVVAGIKGAAPATAFELTLACDLRVLGSDATYGLVETNMGLFPQGGGTQRLPRLIGLSKATELVLTGDYIDPDEAERIGLVHEVCDPGTVDDCARALADDIAEKAPLAIQNAKKALAAALEMPLERGLAYERSLGETLRDTRDVTEGVAAHIEDRDPEFTGE</sequence>
<dbReference type="GO" id="GO:0006635">
    <property type="term" value="P:fatty acid beta-oxidation"/>
    <property type="evidence" value="ECO:0007669"/>
    <property type="project" value="TreeGrafter"/>
</dbReference>
<dbReference type="GO" id="GO:0016836">
    <property type="term" value="F:hydro-lyase activity"/>
    <property type="evidence" value="ECO:0007669"/>
    <property type="project" value="UniProtKB-ARBA"/>
</dbReference>
<keyword evidence="2" id="KW-0443">Lipid metabolism</keyword>
<keyword evidence="3" id="KW-0456">Lyase</keyword>
<dbReference type="STRING" id="797302.Halru_1238"/>
<dbReference type="Proteomes" id="UP000010846">
    <property type="component" value="Chromosome"/>
</dbReference>
<dbReference type="GeneID" id="14375492"/>
<dbReference type="InterPro" id="IPR001753">
    <property type="entry name" value="Enoyl-CoA_hydra/iso"/>
</dbReference>
<dbReference type="Gene3D" id="1.10.12.10">
    <property type="entry name" value="Lyase 2-enoyl-coa Hydratase, Chain A, domain 2"/>
    <property type="match status" value="1"/>
</dbReference>
<evidence type="ECO:0000313" key="5">
    <source>
        <dbReference type="Proteomes" id="UP000010846"/>
    </source>
</evidence>
<dbReference type="KEGG" id="hru:Halru_1238"/>
<comment type="similarity">
    <text evidence="1">Belongs to the enoyl-CoA hydratase/isomerase family.</text>
</comment>
<evidence type="ECO:0000313" key="4">
    <source>
        <dbReference type="EMBL" id="AGB15853.1"/>
    </source>
</evidence>
<dbReference type="RefSeq" id="WP_015300507.1">
    <property type="nucleotide sequence ID" value="NC_019964.1"/>
</dbReference>
<dbReference type="Gene3D" id="3.90.226.10">
    <property type="entry name" value="2-enoyl-CoA Hydratase, Chain A, domain 1"/>
    <property type="match status" value="1"/>
</dbReference>
<organism evidence="4 5">
    <name type="scientific">Halovivax ruber (strain DSM 18193 / JCM 13892 / XH-70)</name>
    <dbReference type="NCBI Taxonomy" id="797302"/>
    <lineage>
        <taxon>Archaea</taxon>
        <taxon>Methanobacteriati</taxon>
        <taxon>Methanobacteriota</taxon>
        <taxon>Stenosarchaea group</taxon>
        <taxon>Halobacteria</taxon>
        <taxon>Halobacteriales</taxon>
        <taxon>Natrialbaceae</taxon>
        <taxon>Halovivax</taxon>
    </lineage>
</organism>
<dbReference type="AlphaFoldDB" id="L0IAL9"/>
<name>L0IAL9_HALRX</name>
<dbReference type="FunFam" id="1.10.12.10:FF:000001">
    <property type="entry name" value="Probable enoyl-CoA hydratase, mitochondrial"/>
    <property type="match status" value="1"/>
</dbReference>
<protein>
    <submittedName>
        <fullName evidence="4">Enoyl-CoA hydratase/carnithine racemase</fullName>
    </submittedName>
</protein>
<dbReference type="SUPFAM" id="SSF52096">
    <property type="entry name" value="ClpP/crotonase"/>
    <property type="match status" value="1"/>
</dbReference>
<dbReference type="PANTHER" id="PTHR11941">
    <property type="entry name" value="ENOYL-COA HYDRATASE-RELATED"/>
    <property type="match status" value="1"/>
</dbReference>
<dbReference type="CDD" id="cd06558">
    <property type="entry name" value="crotonase-like"/>
    <property type="match status" value="1"/>
</dbReference>
<dbReference type="InterPro" id="IPR029045">
    <property type="entry name" value="ClpP/crotonase-like_dom_sf"/>
</dbReference>
<dbReference type="OrthoDB" id="27846at2157"/>
<evidence type="ECO:0000256" key="2">
    <source>
        <dbReference type="ARBA" id="ARBA00023098"/>
    </source>
</evidence>
<gene>
    <name evidence="4" type="ordered locus">Halru_1238</name>
</gene>
<dbReference type="Pfam" id="PF00378">
    <property type="entry name" value="ECH_1"/>
    <property type="match status" value="1"/>
</dbReference>